<accession>A0ABS7TQX0</accession>
<keyword evidence="1" id="KW-0472">Membrane</keyword>
<evidence type="ECO:0000313" key="3">
    <source>
        <dbReference type="Proteomes" id="UP001139031"/>
    </source>
</evidence>
<evidence type="ECO:0000313" key="2">
    <source>
        <dbReference type="EMBL" id="MBZ5710619.1"/>
    </source>
</evidence>
<organism evidence="2 3">
    <name type="scientific">Nannocystis pusilla</name>
    <dbReference type="NCBI Taxonomy" id="889268"/>
    <lineage>
        <taxon>Bacteria</taxon>
        <taxon>Pseudomonadati</taxon>
        <taxon>Myxococcota</taxon>
        <taxon>Polyangia</taxon>
        <taxon>Nannocystales</taxon>
        <taxon>Nannocystaceae</taxon>
        <taxon>Nannocystis</taxon>
    </lineage>
</organism>
<comment type="caution">
    <text evidence="2">The sequence shown here is derived from an EMBL/GenBank/DDBJ whole genome shotgun (WGS) entry which is preliminary data.</text>
</comment>
<sequence length="61" mass="6268">MACARTTIRRTPPAGPWALHTALVTLHGTFLALALVNLSWALGGLVSSPAGTAGWGCCPPR</sequence>
<dbReference type="RefSeq" id="WP_224192389.1">
    <property type="nucleotide sequence ID" value="NZ_JAIRAU010000019.1"/>
</dbReference>
<keyword evidence="3" id="KW-1185">Reference proteome</keyword>
<proteinExistence type="predicted"/>
<evidence type="ECO:0000256" key="1">
    <source>
        <dbReference type="SAM" id="Phobius"/>
    </source>
</evidence>
<gene>
    <name evidence="2" type="ORF">K7C98_15265</name>
</gene>
<reference evidence="2" key="1">
    <citation type="submission" date="2021-08" db="EMBL/GenBank/DDBJ databases">
        <authorList>
            <person name="Stevens D.C."/>
        </authorList>
    </citation>
    <scope>NUCLEOTIDE SEQUENCE</scope>
    <source>
        <strain evidence="2">DSM 53165</strain>
    </source>
</reference>
<feature type="transmembrane region" description="Helical" evidence="1">
    <location>
        <begin position="21"/>
        <end position="42"/>
    </location>
</feature>
<dbReference type="Proteomes" id="UP001139031">
    <property type="component" value="Unassembled WGS sequence"/>
</dbReference>
<keyword evidence="1" id="KW-1133">Transmembrane helix</keyword>
<keyword evidence="1" id="KW-0812">Transmembrane</keyword>
<dbReference type="EMBL" id="JAIRAU010000019">
    <property type="protein sequence ID" value="MBZ5710619.1"/>
    <property type="molecule type" value="Genomic_DNA"/>
</dbReference>
<name>A0ABS7TQX0_9BACT</name>
<protein>
    <submittedName>
        <fullName evidence="2">Uncharacterized protein</fullName>
    </submittedName>
</protein>